<feature type="compositionally biased region" description="Basic and acidic residues" evidence="2">
    <location>
        <begin position="812"/>
        <end position="830"/>
    </location>
</feature>
<accession>A0ABY7ESI4</accession>
<dbReference type="InterPro" id="IPR057407">
    <property type="entry name" value="HEAT_TANGO6"/>
</dbReference>
<dbReference type="Proteomes" id="UP001164746">
    <property type="component" value="Chromosome 8"/>
</dbReference>
<evidence type="ECO:0000259" key="6">
    <source>
        <dbReference type="Pfam" id="PF25267"/>
    </source>
</evidence>
<evidence type="ECO:0000313" key="7">
    <source>
        <dbReference type="EMBL" id="WAR11528.1"/>
    </source>
</evidence>
<gene>
    <name evidence="7" type="ORF">MAR_025708</name>
</gene>
<evidence type="ECO:0000256" key="1">
    <source>
        <dbReference type="ARBA" id="ARBA00005724"/>
    </source>
</evidence>
<feature type="domain" description="RNA polymerase II assembly factor Rtp1 C-terminal" evidence="4">
    <location>
        <begin position="850"/>
        <end position="964"/>
    </location>
</feature>
<dbReference type="InterPro" id="IPR039600">
    <property type="entry name" value="TANGO6/Rtp1"/>
</dbReference>
<dbReference type="InterPro" id="IPR019451">
    <property type="entry name" value="Rtp1_C1"/>
</dbReference>
<dbReference type="Pfam" id="PF10304">
    <property type="entry name" value="RTP1_C2"/>
    <property type="match status" value="1"/>
</dbReference>
<organism evidence="7 8">
    <name type="scientific">Mya arenaria</name>
    <name type="common">Soft-shell clam</name>
    <dbReference type="NCBI Taxonomy" id="6604"/>
    <lineage>
        <taxon>Eukaryota</taxon>
        <taxon>Metazoa</taxon>
        <taxon>Spiralia</taxon>
        <taxon>Lophotrochozoa</taxon>
        <taxon>Mollusca</taxon>
        <taxon>Bivalvia</taxon>
        <taxon>Autobranchia</taxon>
        <taxon>Heteroconchia</taxon>
        <taxon>Euheterodonta</taxon>
        <taxon>Imparidentia</taxon>
        <taxon>Neoheterodontei</taxon>
        <taxon>Myida</taxon>
        <taxon>Myoidea</taxon>
        <taxon>Myidae</taxon>
        <taxon>Mya</taxon>
    </lineage>
</organism>
<dbReference type="PANTHER" id="PTHR20959">
    <property type="entry name" value="TRANSPORT AND GOLGI ORGANIZATION PROTEIN 6 FAMILY MEMBER"/>
    <property type="match status" value="1"/>
</dbReference>
<dbReference type="InterPro" id="IPR057347">
    <property type="entry name" value="TANGO6_N"/>
</dbReference>
<dbReference type="PANTHER" id="PTHR20959:SF1">
    <property type="entry name" value="TRANSPORT AND GOLGI ORGANIZATION PROTEIN 6 HOMOLOG"/>
    <property type="match status" value="1"/>
</dbReference>
<dbReference type="InterPro" id="IPR019414">
    <property type="entry name" value="Rtp1_C2"/>
</dbReference>
<dbReference type="EMBL" id="CP111019">
    <property type="protein sequence ID" value="WAR11528.1"/>
    <property type="molecule type" value="Genomic_DNA"/>
</dbReference>
<comment type="similarity">
    <text evidence="1">Belongs to the Tango6 family.</text>
</comment>
<dbReference type="Pfam" id="PF25267">
    <property type="entry name" value="TANGO6_N"/>
    <property type="match status" value="2"/>
</dbReference>
<evidence type="ECO:0000259" key="5">
    <source>
        <dbReference type="Pfam" id="PF23565"/>
    </source>
</evidence>
<feature type="domain" description="TANGO6 N-terminal" evidence="6">
    <location>
        <begin position="298"/>
        <end position="352"/>
    </location>
</feature>
<evidence type="ECO:0000259" key="3">
    <source>
        <dbReference type="Pfam" id="PF10304"/>
    </source>
</evidence>
<proteinExistence type="inferred from homology"/>
<dbReference type="Gene3D" id="1.25.10.10">
    <property type="entry name" value="Leucine-rich Repeat Variant"/>
    <property type="match status" value="1"/>
</dbReference>
<dbReference type="Pfam" id="PF23565">
    <property type="entry name" value="ARM_TANGO6"/>
    <property type="match status" value="1"/>
</dbReference>
<evidence type="ECO:0000313" key="8">
    <source>
        <dbReference type="Proteomes" id="UP001164746"/>
    </source>
</evidence>
<dbReference type="SUPFAM" id="SSF48371">
    <property type="entry name" value="ARM repeat"/>
    <property type="match status" value="1"/>
</dbReference>
<dbReference type="InterPro" id="IPR016024">
    <property type="entry name" value="ARM-type_fold"/>
</dbReference>
<feature type="domain" description="TANGO6 N-terminal" evidence="6">
    <location>
        <begin position="9"/>
        <end position="221"/>
    </location>
</feature>
<feature type="domain" description="RNA polymerase II assembly factor Rtp1 C-terminal" evidence="3">
    <location>
        <begin position="1054"/>
        <end position="1087"/>
    </location>
</feature>
<sequence length="1109" mass="122712">MTSDFPPPSSVLSALQNLTAQASKPTDLTQPLSLHSMLSTNIEAFNMALTTNPELQSLNSAWEKDSSVEISLDGPSTWSFVQHCLKCLHLLNLSITESISEFENKTEEREKKSALPEMSPDTLSFQDQKLVSTSVQFVVCLGICPNLELGVGVPLELRSGFSKLVKYSESCDNVSQDMKELRLFQCIKVLSECVVNPALSTLILTQHLADLLAGLMQLNYFGFLKYKRLQKCTNKPGETSGHQSFQNMNPATVVDFVKKQTEMDAKHETSRVDNNDSCSKESNLASQDVKDYDVDYVYCKTTINELMKKVYPPLLVKTLLMLQGGPKPKNVINKPTMGVAPVWLRRECGRHLTAIVMRPQGVQSVLRGLLDAPGAGTGLTESADWRKCEAVAKVIACCPLTSQSRDQYYSIVAPQVLELLHIPDVEVRKQFQRVACSTIIQMWGRDPDLTSSHLLQPLMWPLVRCTQAMLDKPPGCVVIVDKELCQCIEDCHKVFAVVSVECPGLVVSLQPVILVIYSLLTFSWTAVNTLNEAEALDEDAPVQCVVSLLKNLEQTGVAGEFLELTSIIQSEVSEPDEATKQASRMCDGQVLLDIEQRNKSVNDQFHKKLAVMNVLASACEVLGPECIQNAQQTLKFVKATLLRAVELCRNTDDMQTGIFEGETITMAMGLLTALMTGAFQLTDTDRQSMQELLPLLQDIGANHPETSVQDMANDIRIAIATHGAVWSELGQKKGGNFSDISEKVKEEKKKVNSKAAYIEVLQDVSSETTSINNEDTGSNTEETVCSKCQDTIISEHSDHRAEASGKTSVENNVEKAGKEQRMDDNGADTKDSAEAYKEEISIPEDAELELAFKELCDPLIPVRGHGLIRLTHLVQERQKAVESRSAAIMKIFEENLDHGDSYIYLSAVNGLSVMCDVFPETSVPRVCHLMSNLGNNLVEGQRSPELMMKLGEILVKASRSLGDMIPAYRDVILRSVMVGVHDDDPLVQASCLSSLGELCKHLHFSLGNVIHEVLECCSSTLGHSNAMVRKAAAQVLFLLLQGLGNDVFKVLETVIRDLYRLLKHVILVEKDEGVKLHVQLALNVLDDIMRANLFPEQKLEKRIRVLDFD</sequence>
<name>A0ABY7ESI4_MYAAR</name>
<keyword evidence="8" id="KW-1185">Reference proteome</keyword>
<reference evidence="7" key="1">
    <citation type="submission" date="2022-11" db="EMBL/GenBank/DDBJ databases">
        <title>Centuries of genome instability and evolution in soft-shell clam transmissible cancer (bioRxiv).</title>
        <authorList>
            <person name="Hart S.F.M."/>
            <person name="Yonemitsu M.A."/>
            <person name="Giersch R.M."/>
            <person name="Beal B.F."/>
            <person name="Arriagada G."/>
            <person name="Davis B.W."/>
            <person name="Ostrander E.A."/>
            <person name="Goff S.P."/>
            <person name="Metzger M.J."/>
        </authorList>
    </citation>
    <scope>NUCLEOTIDE SEQUENCE</scope>
    <source>
        <strain evidence="7">MELC-2E11</strain>
        <tissue evidence="7">Siphon/mantle</tissue>
    </source>
</reference>
<protein>
    <submittedName>
        <fullName evidence="7">TNG6-like protein</fullName>
    </submittedName>
</protein>
<feature type="domain" description="TANGO6 HEAT repeat" evidence="5">
    <location>
        <begin position="357"/>
        <end position="611"/>
    </location>
</feature>
<evidence type="ECO:0000256" key="2">
    <source>
        <dbReference type="SAM" id="MobiDB-lite"/>
    </source>
</evidence>
<feature type="region of interest" description="Disordered" evidence="2">
    <location>
        <begin position="796"/>
        <end position="830"/>
    </location>
</feature>
<dbReference type="InterPro" id="IPR011989">
    <property type="entry name" value="ARM-like"/>
</dbReference>
<evidence type="ECO:0000259" key="4">
    <source>
        <dbReference type="Pfam" id="PF10363"/>
    </source>
</evidence>
<dbReference type="Pfam" id="PF10363">
    <property type="entry name" value="RTP1_C1"/>
    <property type="match status" value="1"/>
</dbReference>